<dbReference type="InterPro" id="IPR054780">
    <property type="entry name" value="Cytochro_C550_firm"/>
</dbReference>
<feature type="region of interest" description="Disordered" evidence="8">
    <location>
        <begin position="32"/>
        <end position="57"/>
    </location>
</feature>
<sequence>MNRNPIIPFVLIMVFGIGLVFFMSLEGLNNSEEMAEGHGEGTEETEEGGTAEGGEFDPQAHYEKACISCHGGNYEGGAGPALTGLGDRYSQEEIVDILQNGKGSGMPAGLVPGNEEAMAEWLLEL</sequence>
<feature type="domain" description="Cytochrome c" evidence="10">
    <location>
        <begin position="48"/>
        <end position="125"/>
    </location>
</feature>
<feature type="binding site" description="axial binding residue" evidence="7">
    <location>
        <position position="70"/>
    </location>
    <ligand>
        <name>heme c</name>
        <dbReference type="ChEBI" id="CHEBI:61717"/>
    </ligand>
    <ligandPart>
        <name>Fe</name>
        <dbReference type="ChEBI" id="CHEBI:18248"/>
    </ligandPart>
</feature>
<keyword evidence="1" id="KW-0813">Transport</keyword>
<evidence type="ECO:0000256" key="7">
    <source>
        <dbReference type="PIRSR" id="PIRSR000025-2"/>
    </source>
</evidence>
<dbReference type="GO" id="GO:0009055">
    <property type="term" value="F:electron transfer activity"/>
    <property type="evidence" value="ECO:0007669"/>
    <property type="project" value="InterPro"/>
</dbReference>
<keyword evidence="4" id="KW-0249">Electron transport</keyword>
<protein>
    <submittedName>
        <fullName evidence="11">Cytochrome c</fullName>
    </submittedName>
</protein>
<dbReference type="PANTHER" id="PTHR37823:SF4">
    <property type="entry name" value="MENAQUINOL-CYTOCHROME C REDUCTASE CYTOCHROME B_C SUBUNIT"/>
    <property type="match status" value="1"/>
</dbReference>
<dbReference type="Pfam" id="PF13442">
    <property type="entry name" value="Cytochrome_CBB3"/>
    <property type="match status" value="1"/>
</dbReference>
<gene>
    <name evidence="11" type="ORF">FZC79_09960</name>
</gene>
<evidence type="ECO:0000256" key="2">
    <source>
        <dbReference type="ARBA" id="ARBA00022617"/>
    </source>
</evidence>
<name>A0A5D4KDP6_9BACI</name>
<dbReference type="GO" id="GO:0016020">
    <property type="term" value="C:membrane"/>
    <property type="evidence" value="ECO:0007669"/>
    <property type="project" value="InterPro"/>
</dbReference>
<dbReference type="PIRSF" id="PIRSF000025">
    <property type="entry name" value="Cytc_Bsub_c550"/>
    <property type="match status" value="1"/>
</dbReference>
<keyword evidence="2 6" id="KW-0349">Heme</keyword>
<evidence type="ECO:0000313" key="12">
    <source>
        <dbReference type="Proteomes" id="UP000323317"/>
    </source>
</evidence>
<dbReference type="InterPro" id="IPR036909">
    <property type="entry name" value="Cyt_c-like_dom_sf"/>
</dbReference>
<dbReference type="Proteomes" id="UP000323317">
    <property type="component" value="Unassembled WGS sequence"/>
</dbReference>
<evidence type="ECO:0000259" key="10">
    <source>
        <dbReference type="PROSITE" id="PS51007"/>
    </source>
</evidence>
<keyword evidence="5 7" id="KW-0408">Iron</keyword>
<dbReference type="InterPro" id="IPR009056">
    <property type="entry name" value="Cyt_c-like_dom"/>
</dbReference>
<keyword evidence="9" id="KW-1133">Transmembrane helix</keyword>
<feature type="transmembrane region" description="Helical" evidence="9">
    <location>
        <begin position="6"/>
        <end position="25"/>
    </location>
</feature>
<evidence type="ECO:0000256" key="6">
    <source>
        <dbReference type="PIRSR" id="PIRSR000025-1"/>
    </source>
</evidence>
<keyword evidence="3 7" id="KW-0479">Metal-binding</keyword>
<reference evidence="11 12" key="1">
    <citation type="submission" date="2019-08" db="EMBL/GenBank/DDBJ databases">
        <title>Bacillus genomes from the desert of Cuatro Cienegas, Coahuila.</title>
        <authorList>
            <person name="Olmedo-Alvarez G."/>
        </authorList>
    </citation>
    <scope>NUCLEOTIDE SEQUENCE [LARGE SCALE GENOMIC DNA]</scope>
    <source>
        <strain evidence="11 12">CH40_1T</strain>
    </source>
</reference>
<dbReference type="GO" id="GO:0005506">
    <property type="term" value="F:iron ion binding"/>
    <property type="evidence" value="ECO:0007669"/>
    <property type="project" value="InterPro"/>
</dbReference>
<dbReference type="Gene3D" id="1.10.760.10">
    <property type="entry name" value="Cytochrome c-like domain"/>
    <property type="match status" value="1"/>
</dbReference>
<dbReference type="AlphaFoldDB" id="A0A5D4KDP6"/>
<proteinExistence type="predicted"/>
<evidence type="ECO:0000256" key="8">
    <source>
        <dbReference type="SAM" id="MobiDB-lite"/>
    </source>
</evidence>
<dbReference type="NCBIfam" id="NF045773">
    <property type="entry name" value="cytochro_C550"/>
    <property type="match status" value="1"/>
</dbReference>
<dbReference type="EMBL" id="VTEH01000006">
    <property type="protein sequence ID" value="TYR75491.1"/>
    <property type="molecule type" value="Genomic_DNA"/>
</dbReference>
<dbReference type="GO" id="GO:0020037">
    <property type="term" value="F:heme binding"/>
    <property type="evidence" value="ECO:0007669"/>
    <property type="project" value="InterPro"/>
</dbReference>
<organism evidence="11 12">
    <name type="scientific">Rossellomorea vietnamensis</name>
    <dbReference type="NCBI Taxonomy" id="218284"/>
    <lineage>
        <taxon>Bacteria</taxon>
        <taxon>Bacillati</taxon>
        <taxon>Bacillota</taxon>
        <taxon>Bacilli</taxon>
        <taxon>Bacillales</taxon>
        <taxon>Bacillaceae</taxon>
        <taxon>Rossellomorea</taxon>
    </lineage>
</organism>
<evidence type="ECO:0000256" key="9">
    <source>
        <dbReference type="SAM" id="Phobius"/>
    </source>
</evidence>
<evidence type="ECO:0000313" key="11">
    <source>
        <dbReference type="EMBL" id="TYR75491.1"/>
    </source>
</evidence>
<feature type="binding site" description="covalent" evidence="6">
    <location>
        <position position="66"/>
    </location>
    <ligand>
        <name>heme c</name>
        <dbReference type="ChEBI" id="CHEBI:61717"/>
    </ligand>
</feature>
<dbReference type="PANTHER" id="PTHR37823">
    <property type="entry name" value="CYTOCHROME C-553-LIKE"/>
    <property type="match status" value="1"/>
</dbReference>
<evidence type="ECO:0000256" key="1">
    <source>
        <dbReference type="ARBA" id="ARBA00022448"/>
    </source>
</evidence>
<dbReference type="InterPro" id="IPR012218">
    <property type="entry name" value="Cyt_c_BACSU-c550-type"/>
</dbReference>
<feature type="binding site" description="covalent" evidence="6">
    <location>
        <position position="69"/>
    </location>
    <ligand>
        <name>heme c</name>
        <dbReference type="ChEBI" id="CHEBI:61717"/>
    </ligand>
</feature>
<evidence type="ECO:0000256" key="4">
    <source>
        <dbReference type="ARBA" id="ARBA00022982"/>
    </source>
</evidence>
<dbReference type="PROSITE" id="PS51007">
    <property type="entry name" value="CYTC"/>
    <property type="match status" value="1"/>
</dbReference>
<comment type="PTM">
    <text evidence="6">Binds 1 heme c group covalently per subunit.</text>
</comment>
<dbReference type="SUPFAM" id="SSF46626">
    <property type="entry name" value="Cytochrome c"/>
    <property type="match status" value="1"/>
</dbReference>
<dbReference type="RefSeq" id="WP_148946668.1">
    <property type="nucleotide sequence ID" value="NZ_JBNIKK010000015.1"/>
</dbReference>
<accession>A0A5D4KDP6</accession>
<keyword evidence="9" id="KW-0812">Transmembrane</keyword>
<feature type="binding site" description="axial binding residue" evidence="7">
    <location>
        <position position="106"/>
    </location>
    <ligand>
        <name>heme c</name>
        <dbReference type="ChEBI" id="CHEBI:61717"/>
    </ligand>
    <ligandPart>
        <name>Fe</name>
        <dbReference type="ChEBI" id="CHEBI:18248"/>
    </ligandPart>
</feature>
<evidence type="ECO:0000256" key="5">
    <source>
        <dbReference type="ARBA" id="ARBA00023004"/>
    </source>
</evidence>
<evidence type="ECO:0000256" key="3">
    <source>
        <dbReference type="ARBA" id="ARBA00022723"/>
    </source>
</evidence>
<comment type="caution">
    <text evidence="11">The sequence shown here is derived from an EMBL/GenBank/DDBJ whole genome shotgun (WGS) entry which is preliminary data.</text>
</comment>
<dbReference type="InterPro" id="IPR051811">
    <property type="entry name" value="Cytochrome_c550/c551-like"/>
</dbReference>
<keyword evidence="9" id="KW-0472">Membrane</keyword>